<comment type="caution">
    <text evidence="1">The sequence shown here is derived from an EMBL/GenBank/DDBJ whole genome shotgun (WGS) entry which is preliminary data.</text>
</comment>
<proteinExistence type="predicted"/>
<reference evidence="2" key="1">
    <citation type="journal article" date="2023" name="Nat. Plants">
        <title>Single-cell RNA sequencing provides a high-resolution roadmap for understanding the multicellular compartmentation of specialized metabolism.</title>
        <authorList>
            <person name="Sun S."/>
            <person name="Shen X."/>
            <person name="Li Y."/>
            <person name="Li Y."/>
            <person name="Wang S."/>
            <person name="Li R."/>
            <person name="Zhang H."/>
            <person name="Shen G."/>
            <person name="Guo B."/>
            <person name="Wei J."/>
            <person name="Xu J."/>
            <person name="St-Pierre B."/>
            <person name="Chen S."/>
            <person name="Sun C."/>
        </authorList>
    </citation>
    <scope>NUCLEOTIDE SEQUENCE [LARGE SCALE GENOMIC DNA]</scope>
</reference>
<accession>A0ACC0CGB9</accession>
<name>A0ACC0CGB9_CATRO</name>
<evidence type="ECO:0000313" key="2">
    <source>
        <dbReference type="Proteomes" id="UP001060085"/>
    </source>
</evidence>
<dbReference type="EMBL" id="CM044701">
    <property type="protein sequence ID" value="KAI5683934.1"/>
    <property type="molecule type" value="Genomic_DNA"/>
</dbReference>
<keyword evidence="2" id="KW-1185">Reference proteome</keyword>
<sequence>MVRPIAHRGNDDLGSVTDRTGRVHGRVVTGSSCGVRGRHSTSDVPCTPAPLGPGIYYDPGAPGSSIQPPIYHLGLILLSYHTVYTLPYPMTLMDLLSHYLNPHLHHMIHMHMLLLCLSICPVRVCHCMEVNISNHNEISGPGLQLSAAFFEQLVSGVLVDSFAITDYTVTDYDNPSYEPCLGRDSGTSAEGDRGRSEERDIVGSLHISDDDGDQDEPVPLALASSSGVRPGPEKGKGFTGSFMPVMSPWDPVLISSYRRHIAAFIWHGQRISIVDFPESTRLHATSSIYLEVHSLPIRVVASSPSSCGCS</sequence>
<evidence type="ECO:0000313" key="1">
    <source>
        <dbReference type="EMBL" id="KAI5683934.1"/>
    </source>
</evidence>
<protein>
    <submittedName>
        <fullName evidence="1">Uncharacterized protein</fullName>
    </submittedName>
</protein>
<dbReference type="Proteomes" id="UP001060085">
    <property type="component" value="Linkage Group LG01"/>
</dbReference>
<organism evidence="1 2">
    <name type="scientific">Catharanthus roseus</name>
    <name type="common">Madagascar periwinkle</name>
    <name type="synonym">Vinca rosea</name>
    <dbReference type="NCBI Taxonomy" id="4058"/>
    <lineage>
        <taxon>Eukaryota</taxon>
        <taxon>Viridiplantae</taxon>
        <taxon>Streptophyta</taxon>
        <taxon>Embryophyta</taxon>
        <taxon>Tracheophyta</taxon>
        <taxon>Spermatophyta</taxon>
        <taxon>Magnoliopsida</taxon>
        <taxon>eudicotyledons</taxon>
        <taxon>Gunneridae</taxon>
        <taxon>Pentapetalae</taxon>
        <taxon>asterids</taxon>
        <taxon>lamiids</taxon>
        <taxon>Gentianales</taxon>
        <taxon>Apocynaceae</taxon>
        <taxon>Rauvolfioideae</taxon>
        <taxon>Vinceae</taxon>
        <taxon>Catharanthinae</taxon>
        <taxon>Catharanthus</taxon>
    </lineage>
</organism>
<gene>
    <name evidence="1" type="ORF">M9H77_05162</name>
</gene>